<keyword evidence="2" id="KW-0805">Transcription regulation</keyword>
<dbReference type="RefSeq" id="WP_011044790.1">
    <property type="nucleotide sequence ID" value="NC_003910.7"/>
</dbReference>
<dbReference type="GO" id="GO:0000976">
    <property type="term" value="F:transcription cis-regulatory region binding"/>
    <property type="evidence" value="ECO:0007669"/>
    <property type="project" value="TreeGrafter"/>
</dbReference>
<dbReference type="SUPFAM" id="SSF46785">
    <property type="entry name" value="Winged helix' DNA-binding domain"/>
    <property type="match status" value="1"/>
</dbReference>
<dbReference type="KEGG" id="cps:CPS_4053"/>
<dbReference type="PANTHER" id="PTHR30126:SF98">
    <property type="entry name" value="HTH-TYPE TRANSCRIPTIONAL ACTIVATOR BAUR"/>
    <property type="match status" value="1"/>
</dbReference>
<dbReference type="SUPFAM" id="SSF53850">
    <property type="entry name" value="Periplasmic binding protein-like II"/>
    <property type="match status" value="1"/>
</dbReference>
<feature type="domain" description="HTH lysR-type" evidence="5">
    <location>
        <begin position="15"/>
        <end position="72"/>
    </location>
</feature>
<name>Q47WW2_COLP3</name>
<dbReference type="InterPro" id="IPR000847">
    <property type="entry name" value="LysR_HTH_N"/>
</dbReference>
<dbReference type="Pfam" id="PF00126">
    <property type="entry name" value="HTH_1"/>
    <property type="match status" value="1"/>
</dbReference>
<proteinExistence type="inferred from homology"/>
<evidence type="ECO:0000313" key="6">
    <source>
        <dbReference type="EMBL" id="AAZ27732.1"/>
    </source>
</evidence>
<accession>Q47WW2</accession>
<protein>
    <submittedName>
        <fullName evidence="6">Substrate binding transcriptional regulator, LysR family</fullName>
    </submittedName>
</protein>
<dbReference type="HOGENOM" id="CLU_039613_0_0_6"/>
<evidence type="ECO:0000256" key="2">
    <source>
        <dbReference type="ARBA" id="ARBA00023015"/>
    </source>
</evidence>
<dbReference type="EMBL" id="CP000083">
    <property type="protein sequence ID" value="AAZ27732.1"/>
    <property type="molecule type" value="Genomic_DNA"/>
</dbReference>
<dbReference type="Gene3D" id="1.10.10.10">
    <property type="entry name" value="Winged helix-like DNA-binding domain superfamily/Winged helix DNA-binding domain"/>
    <property type="match status" value="1"/>
</dbReference>
<sequence length="311" mass="34823">MKTKSPALSGKLTDTELRTLRIFMAVVHYSGFTPAALELNVSRSAVSIAMADLEKRLSLRLCERGRAGFSLTTEGREVYRSTRQLFSALDQFRIQINAIHFNLKGELNIGITDNLVTMPQMRITSALRELNRLGPDVQINIQMIPPNEIISGVLDGQLHTGVIPVQKHYEGLEYLLLYEERSSLYCGQEHELFCRHDSELSPSMLKQYNGVLPAYDQTSEIKALHHELQLSASATDREGVAFLILTGRYIGYLPDHYAHRWVKEGVMRAILPANMSYLTPFATITKKGAPSNLVLENYLEQLKLASTTAGG</sequence>
<gene>
    <name evidence="6" type="ordered locus">CPS_4053</name>
</gene>
<dbReference type="InterPro" id="IPR036388">
    <property type="entry name" value="WH-like_DNA-bd_sf"/>
</dbReference>
<evidence type="ECO:0000313" key="7">
    <source>
        <dbReference type="Proteomes" id="UP000000547"/>
    </source>
</evidence>
<dbReference type="AlphaFoldDB" id="Q47WW2"/>
<evidence type="ECO:0000256" key="3">
    <source>
        <dbReference type="ARBA" id="ARBA00023125"/>
    </source>
</evidence>
<dbReference type="PANTHER" id="PTHR30126">
    <property type="entry name" value="HTH-TYPE TRANSCRIPTIONAL REGULATOR"/>
    <property type="match status" value="1"/>
</dbReference>
<dbReference type="STRING" id="167879.CPS_4053"/>
<dbReference type="InterPro" id="IPR036390">
    <property type="entry name" value="WH_DNA-bd_sf"/>
</dbReference>
<evidence type="ECO:0000256" key="4">
    <source>
        <dbReference type="ARBA" id="ARBA00023163"/>
    </source>
</evidence>
<dbReference type="GO" id="GO:0003700">
    <property type="term" value="F:DNA-binding transcription factor activity"/>
    <property type="evidence" value="ECO:0007669"/>
    <property type="project" value="InterPro"/>
</dbReference>
<reference evidence="6" key="1">
    <citation type="journal article" date="2005" name="Proc. Natl. Acad. Sci. U.S.A.">
        <title>The psychrophilic lifestyle as revealed by the genome sequence of Colwellia psychrerythraea 34H through genomic and proteomic analyses.</title>
        <authorList>
            <person name="Methe B.A."/>
            <person name="Nelson K.E."/>
            <person name="Deming J.W."/>
            <person name="Momen B."/>
            <person name="Melamud E."/>
            <person name="Zhang X."/>
            <person name="Moult J."/>
            <person name="Madupu R."/>
            <person name="Nelson W.C."/>
            <person name="Dodson R.J."/>
            <person name="Brinkac L.M."/>
            <person name="Daugherty S.C."/>
            <person name="Durkin A.S."/>
            <person name="DeBoy R.T."/>
            <person name="Kolonay J.F."/>
            <person name="Sullivan S.A."/>
            <person name="Zhou L."/>
            <person name="Davidsen T.M."/>
            <person name="Wu M."/>
            <person name="Huston A.L."/>
            <person name="Lewis M."/>
            <person name="Weaver B."/>
            <person name="Weidman J.F."/>
            <person name="Khouri H."/>
            <person name="Utterback T.R."/>
            <person name="Feldblyum T.V."/>
            <person name="Fraser C.M."/>
        </authorList>
    </citation>
    <scope>NUCLEOTIDE SEQUENCE [LARGE SCALE GENOMIC DNA]</scope>
    <source>
        <strain evidence="6">34H</strain>
    </source>
</reference>
<comment type="similarity">
    <text evidence="1">Belongs to the LysR transcriptional regulatory family.</text>
</comment>
<keyword evidence="4" id="KW-0804">Transcription</keyword>
<keyword evidence="3" id="KW-0238">DNA-binding</keyword>
<organism evidence="6 7">
    <name type="scientific">Colwellia psychrerythraea (strain 34H / ATCC BAA-681)</name>
    <name type="common">Vibrio psychroerythus</name>
    <dbReference type="NCBI Taxonomy" id="167879"/>
    <lineage>
        <taxon>Bacteria</taxon>
        <taxon>Pseudomonadati</taxon>
        <taxon>Pseudomonadota</taxon>
        <taxon>Gammaproteobacteria</taxon>
        <taxon>Alteromonadales</taxon>
        <taxon>Colwelliaceae</taxon>
        <taxon>Colwellia</taxon>
    </lineage>
</organism>
<dbReference type="Proteomes" id="UP000000547">
    <property type="component" value="Chromosome"/>
</dbReference>
<dbReference type="Pfam" id="PF03466">
    <property type="entry name" value="LysR_substrate"/>
    <property type="match status" value="1"/>
</dbReference>
<dbReference type="PROSITE" id="PS50931">
    <property type="entry name" value="HTH_LYSR"/>
    <property type="match status" value="1"/>
</dbReference>
<evidence type="ECO:0000256" key="1">
    <source>
        <dbReference type="ARBA" id="ARBA00009437"/>
    </source>
</evidence>
<evidence type="ECO:0000259" key="5">
    <source>
        <dbReference type="PROSITE" id="PS50931"/>
    </source>
</evidence>
<dbReference type="Gene3D" id="3.40.190.290">
    <property type="match status" value="1"/>
</dbReference>
<dbReference type="InterPro" id="IPR005119">
    <property type="entry name" value="LysR_subst-bd"/>
</dbReference>